<comment type="caution">
    <text evidence="1">The sequence shown here is derived from an EMBL/GenBank/DDBJ whole genome shotgun (WGS) entry which is preliminary data.</text>
</comment>
<dbReference type="Proteomes" id="UP001279734">
    <property type="component" value="Unassembled WGS sequence"/>
</dbReference>
<evidence type="ECO:0000313" key="1">
    <source>
        <dbReference type="EMBL" id="GMH04830.1"/>
    </source>
</evidence>
<keyword evidence="2" id="KW-1185">Reference proteome</keyword>
<evidence type="ECO:0000313" key="2">
    <source>
        <dbReference type="Proteomes" id="UP001279734"/>
    </source>
</evidence>
<proteinExistence type="predicted"/>
<name>A0AAD3XHN3_NEPGR</name>
<dbReference type="AlphaFoldDB" id="A0AAD3XHN3"/>
<reference evidence="1" key="1">
    <citation type="submission" date="2023-05" db="EMBL/GenBank/DDBJ databases">
        <title>Nepenthes gracilis genome sequencing.</title>
        <authorList>
            <person name="Fukushima K."/>
        </authorList>
    </citation>
    <scope>NUCLEOTIDE SEQUENCE</scope>
    <source>
        <strain evidence="1">SING2019-196</strain>
    </source>
</reference>
<accession>A0AAD3XHN3</accession>
<sequence>MAGCLGVSSRSPVVPSKSDLVVLPSQLRVLQFECPQLPSSSDSPHFPPSWLPFGRPISTPLLVRRRWINWLFHIPRCPFPIMLNPLLSANLAPRSQVTPLSSFPGSDGSDMKAGHFPSLRAANSPKDVQPVFSSSSLRSWLLLIEWGCSPELVFSGVKWGCSGEMMLLQLVPDWIGVFDLLQGSLLKGPW</sequence>
<protein>
    <submittedName>
        <fullName evidence="1">Uncharacterized protein</fullName>
    </submittedName>
</protein>
<dbReference type="EMBL" id="BSYO01000005">
    <property type="protein sequence ID" value="GMH04830.1"/>
    <property type="molecule type" value="Genomic_DNA"/>
</dbReference>
<organism evidence="1 2">
    <name type="scientific">Nepenthes gracilis</name>
    <name type="common">Slender pitcher plant</name>
    <dbReference type="NCBI Taxonomy" id="150966"/>
    <lineage>
        <taxon>Eukaryota</taxon>
        <taxon>Viridiplantae</taxon>
        <taxon>Streptophyta</taxon>
        <taxon>Embryophyta</taxon>
        <taxon>Tracheophyta</taxon>
        <taxon>Spermatophyta</taxon>
        <taxon>Magnoliopsida</taxon>
        <taxon>eudicotyledons</taxon>
        <taxon>Gunneridae</taxon>
        <taxon>Pentapetalae</taxon>
        <taxon>Caryophyllales</taxon>
        <taxon>Nepenthaceae</taxon>
        <taxon>Nepenthes</taxon>
    </lineage>
</organism>
<gene>
    <name evidence="1" type="ORF">Nepgr_006670</name>
</gene>